<evidence type="ECO:0000313" key="5">
    <source>
        <dbReference type="Proteomes" id="UP000261905"/>
    </source>
</evidence>
<gene>
    <name evidence="4" type="ORF">DX130_22935</name>
</gene>
<dbReference type="SUPFAM" id="SSF53474">
    <property type="entry name" value="alpha/beta-Hydrolases"/>
    <property type="match status" value="1"/>
</dbReference>
<dbReference type="SMART" id="SM00824">
    <property type="entry name" value="PKS_TE"/>
    <property type="match status" value="1"/>
</dbReference>
<dbReference type="Proteomes" id="UP000261905">
    <property type="component" value="Unassembled WGS sequence"/>
</dbReference>
<dbReference type="InterPro" id="IPR001031">
    <property type="entry name" value="Thioesterase"/>
</dbReference>
<dbReference type="Pfam" id="PF00975">
    <property type="entry name" value="Thioesterase"/>
    <property type="match status" value="1"/>
</dbReference>
<organism evidence="4 5">
    <name type="scientific">Paenibacillus paeoniae</name>
    <dbReference type="NCBI Taxonomy" id="2292705"/>
    <lineage>
        <taxon>Bacteria</taxon>
        <taxon>Bacillati</taxon>
        <taxon>Bacillota</taxon>
        <taxon>Bacilli</taxon>
        <taxon>Bacillales</taxon>
        <taxon>Paenibacillaceae</taxon>
        <taxon>Paenibacillus</taxon>
    </lineage>
</organism>
<protein>
    <submittedName>
        <fullName evidence="4">Thioesterase</fullName>
    </submittedName>
</protein>
<dbReference type="OrthoDB" id="2213423at2"/>
<accession>A0A371P5T5</accession>
<proteinExistence type="inferred from homology"/>
<evidence type="ECO:0000256" key="1">
    <source>
        <dbReference type="ARBA" id="ARBA00007169"/>
    </source>
</evidence>
<comment type="similarity">
    <text evidence="1">Belongs to the thioesterase family.</text>
</comment>
<name>A0A371P5T5_9BACL</name>
<evidence type="ECO:0000259" key="3">
    <source>
        <dbReference type="SMART" id="SM00824"/>
    </source>
</evidence>
<dbReference type="AlphaFoldDB" id="A0A371P5T5"/>
<evidence type="ECO:0000256" key="2">
    <source>
        <dbReference type="ARBA" id="ARBA00022801"/>
    </source>
</evidence>
<sequence length="259" mass="29123">MNPQSMDSSWLHIPNPRPDARLRLVCFPYAGGSAAIYRDWPTALSSEIEVVAIQLPGRGSRFLDKPIGDLTGNIEPILAALIPYLEDKPFVLFGHSMGAMLAYESAKRLERTLPGSLKHLFVSAFQAVQLPRTDRERYLLSDKELKEELRRLNGTPEALLQNDELMELYLPTIRMDMQLCDTYAYEECSPLACALTAFGGVADTGISEEDMQAWETQTGEAFELYMLPGDHFFIHSESEQLLQLLSRKLEQILHSSALS</sequence>
<dbReference type="InterPro" id="IPR012223">
    <property type="entry name" value="TEII"/>
</dbReference>
<dbReference type="RefSeq" id="WP_116049357.1">
    <property type="nucleotide sequence ID" value="NZ_QUBQ01000006.1"/>
</dbReference>
<dbReference type="InterPro" id="IPR020802">
    <property type="entry name" value="TesA-like"/>
</dbReference>
<dbReference type="GO" id="GO:0016787">
    <property type="term" value="F:hydrolase activity"/>
    <property type="evidence" value="ECO:0007669"/>
    <property type="project" value="UniProtKB-KW"/>
</dbReference>
<feature type="domain" description="Thioesterase TesA-like" evidence="3">
    <location>
        <begin position="25"/>
        <end position="249"/>
    </location>
</feature>
<dbReference type="PANTHER" id="PTHR11487:SF0">
    <property type="entry name" value="S-ACYL FATTY ACID SYNTHASE THIOESTERASE, MEDIUM CHAIN"/>
    <property type="match status" value="1"/>
</dbReference>
<reference evidence="4 5" key="1">
    <citation type="submission" date="2018-08" db="EMBL/GenBank/DDBJ databases">
        <title>Paenibacillus sp. M4BSY-1, whole genome shotgun sequence.</title>
        <authorList>
            <person name="Tuo L."/>
        </authorList>
    </citation>
    <scope>NUCLEOTIDE SEQUENCE [LARGE SCALE GENOMIC DNA]</scope>
    <source>
        <strain evidence="4 5">M4BSY-1</strain>
    </source>
</reference>
<dbReference type="Gene3D" id="3.40.50.1820">
    <property type="entry name" value="alpha/beta hydrolase"/>
    <property type="match status" value="1"/>
</dbReference>
<keyword evidence="2" id="KW-0378">Hydrolase</keyword>
<dbReference type="PANTHER" id="PTHR11487">
    <property type="entry name" value="THIOESTERASE"/>
    <property type="match status" value="1"/>
</dbReference>
<dbReference type="EMBL" id="QUBQ01000006">
    <property type="protein sequence ID" value="REK71297.1"/>
    <property type="molecule type" value="Genomic_DNA"/>
</dbReference>
<evidence type="ECO:0000313" key="4">
    <source>
        <dbReference type="EMBL" id="REK71297.1"/>
    </source>
</evidence>
<dbReference type="InterPro" id="IPR029058">
    <property type="entry name" value="AB_hydrolase_fold"/>
</dbReference>
<keyword evidence="5" id="KW-1185">Reference proteome</keyword>
<comment type="caution">
    <text evidence="4">The sequence shown here is derived from an EMBL/GenBank/DDBJ whole genome shotgun (WGS) entry which is preliminary data.</text>
</comment>
<dbReference type="GO" id="GO:0008610">
    <property type="term" value="P:lipid biosynthetic process"/>
    <property type="evidence" value="ECO:0007669"/>
    <property type="project" value="TreeGrafter"/>
</dbReference>